<dbReference type="RefSeq" id="WP_377241994.1">
    <property type="nucleotide sequence ID" value="NZ_JBHLXP010000001.1"/>
</dbReference>
<evidence type="ECO:0000256" key="1">
    <source>
        <dbReference type="SAM" id="Phobius"/>
    </source>
</evidence>
<evidence type="ECO:0000313" key="2">
    <source>
        <dbReference type="EMBL" id="MFC0048112.1"/>
    </source>
</evidence>
<dbReference type="Proteomes" id="UP001589813">
    <property type="component" value="Unassembled WGS sequence"/>
</dbReference>
<evidence type="ECO:0000313" key="3">
    <source>
        <dbReference type="Proteomes" id="UP001589813"/>
    </source>
</evidence>
<sequence length="79" mass="9459">MWQLRPPKRWFNLLLFYTGWLGLGCHLLLMLYCWWHQIPYQISWWFTAVAPGLSVLWGGVPALQIQRELPVRRKSSFLS</sequence>
<keyword evidence="3" id="KW-1185">Reference proteome</keyword>
<organism evidence="2 3">
    <name type="scientific">Rheinheimera tilapiae</name>
    <dbReference type="NCBI Taxonomy" id="875043"/>
    <lineage>
        <taxon>Bacteria</taxon>
        <taxon>Pseudomonadati</taxon>
        <taxon>Pseudomonadota</taxon>
        <taxon>Gammaproteobacteria</taxon>
        <taxon>Chromatiales</taxon>
        <taxon>Chromatiaceae</taxon>
        <taxon>Rheinheimera</taxon>
    </lineage>
</organism>
<feature type="transmembrane region" description="Helical" evidence="1">
    <location>
        <begin position="12"/>
        <end position="32"/>
    </location>
</feature>
<dbReference type="PROSITE" id="PS51257">
    <property type="entry name" value="PROKAR_LIPOPROTEIN"/>
    <property type="match status" value="1"/>
</dbReference>
<keyword evidence="1" id="KW-1133">Transmembrane helix</keyword>
<feature type="transmembrane region" description="Helical" evidence="1">
    <location>
        <begin position="44"/>
        <end position="65"/>
    </location>
</feature>
<protein>
    <submittedName>
        <fullName evidence="2">Uncharacterized protein</fullName>
    </submittedName>
</protein>
<keyword evidence="1" id="KW-0812">Transmembrane</keyword>
<reference evidence="2 3" key="1">
    <citation type="submission" date="2024-09" db="EMBL/GenBank/DDBJ databases">
        <authorList>
            <person name="Sun Q."/>
            <person name="Mori K."/>
        </authorList>
    </citation>
    <scope>NUCLEOTIDE SEQUENCE [LARGE SCALE GENOMIC DNA]</scope>
    <source>
        <strain evidence="2 3">KCTC 23315</strain>
    </source>
</reference>
<comment type="caution">
    <text evidence="2">The sequence shown here is derived from an EMBL/GenBank/DDBJ whole genome shotgun (WGS) entry which is preliminary data.</text>
</comment>
<name>A0ABV6BDF3_9GAMM</name>
<gene>
    <name evidence="2" type="ORF">ACFFJP_07395</name>
</gene>
<keyword evidence="1" id="KW-0472">Membrane</keyword>
<accession>A0ABV6BDF3</accession>
<proteinExistence type="predicted"/>
<dbReference type="EMBL" id="JBHLXP010000001">
    <property type="protein sequence ID" value="MFC0048112.1"/>
    <property type="molecule type" value="Genomic_DNA"/>
</dbReference>